<proteinExistence type="predicted"/>
<evidence type="ECO:0000313" key="1">
    <source>
        <dbReference type="EMBL" id="SYX82392.1"/>
    </source>
</evidence>
<sequence>MVTVYGYVSLSIITSSLLEGEEFKLGTFKLVIDPGTNCFYMIMNAWEKGRVGFLATSG</sequence>
<organism evidence="1 2">
    <name type="scientific">Paenibacillus alvei</name>
    <name type="common">Bacillus alvei</name>
    <dbReference type="NCBI Taxonomy" id="44250"/>
    <lineage>
        <taxon>Bacteria</taxon>
        <taxon>Bacillati</taxon>
        <taxon>Bacillota</taxon>
        <taxon>Bacilli</taxon>
        <taxon>Bacillales</taxon>
        <taxon>Paenibacillaceae</taxon>
        <taxon>Paenibacillus</taxon>
    </lineage>
</organism>
<gene>
    <name evidence="1" type="ORF">PBLR_10814</name>
</gene>
<name>A0A383R738_PAEAL</name>
<dbReference type="AlphaFoldDB" id="A0A383R738"/>
<accession>A0A383R738</accession>
<dbReference type="Proteomes" id="UP000304148">
    <property type="component" value="Chromosome"/>
</dbReference>
<evidence type="ECO:0000313" key="2">
    <source>
        <dbReference type="Proteomes" id="UP000304148"/>
    </source>
</evidence>
<protein>
    <submittedName>
        <fullName evidence="1">Uncharacterized protein</fullName>
    </submittedName>
</protein>
<reference evidence="2" key="1">
    <citation type="submission" date="2018-08" db="EMBL/GenBank/DDBJ databases">
        <authorList>
            <person name="Chevrot R."/>
        </authorList>
    </citation>
    <scope>NUCLEOTIDE SEQUENCE [LARGE SCALE GENOMIC DNA]</scope>
</reference>
<dbReference type="EMBL" id="LS992241">
    <property type="protein sequence ID" value="SYX82392.1"/>
    <property type="molecule type" value="Genomic_DNA"/>
</dbReference>